<name>A0A537JEE0_9BACT</name>
<dbReference type="Gene3D" id="3.30.1230.10">
    <property type="entry name" value="YlxR-like"/>
    <property type="match status" value="1"/>
</dbReference>
<dbReference type="Pfam" id="PF04296">
    <property type="entry name" value="YlxR"/>
    <property type="match status" value="1"/>
</dbReference>
<protein>
    <submittedName>
        <fullName evidence="2">YlxR family protein</fullName>
    </submittedName>
</protein>
<gene>
    <name evidence="2" type="ORF">E6H04_06630</name>
</gene>
<dbReference type="Proteomes" id="UP000320048">
    <property type="component" value="Unassembled WGS sequence"/>
</dbReference>
<dbReference type="EMBL" id="VBAO01000171">
    <property type="protein sequence ID" value="TMI81476.1"/>
    <property type="molecule type" value="Genomic_DNA"/>
</dbReference>
<dbReference type="InterPro" id="IPR035931">
    <property type="entry name" value="YlxR-like_sf"/>
</dbReference>
<comment type="caution">
    <text evidence="2">The sequence shown here is derived from an EMBL/GenBank/DDBJ whole genome shotgun (WGS) entry which is preliminary data.</text>
</comment>
<dbReference type="InterPro" id="IPR037465">
    <property type="entry name" value="YlxR"/>
</dbReference>
<dbReference type="CDD" id="cd00279">
    <property type="entry name" value="YlxR"/>
    <property type="match status" value="1"/>
</dbReference>
<proteinExistence type="predicted"/>
<dbReference type="InterPro" id="IPR007393">
    <property type="entry name" value="YlxR_dom"/>
</dbReference>
<feature type="domain" description="YlxR" evidence="1">
    <location>
        <begin position="10"/>
        <end position="83"/>
    </location>
</feature>
<evidence type="ECO:0000259" key="1">
    <source>
        <dbReference type="Pfam" id="PF04296"/>
    </source>
</evidence>
<dbReference type="PANTHER" id="PTHR34215">
    <property type="entry name" value="BLL0784 PROTEIN"/>
    <property type="match status" value="1"/>
</dbReference>
<dbReference type="AlphaFoldDB" id="A0A537JEE0"/>
<evidence type="ECO:0000313" key="3">
    <source>
        <dbReference type="Proteomes" id="UP000320048"/>
    </source>
</evidence>
<dbReference type="NCBIfam" id="NF047356">
    <property type="entry name" value="RNA_bind_RnpM"/>
    <property type="match status" value="1"/>
</dbReference>
<sequence>MPTVKRLPQRQCVACGEMRAKRELVRVVRTPGGEIRVDPTGKLSGRGAYVCPEAACVDRALREERLARTLERAIPEEVAEGLRGALGRPASPRAPVVRRIMLPRPEPPAGGPPRGRPAL</sequence>
<reference evidence="2 3" key="1">
    <citation type="journal article" date="2019" name="Nat. Microbiol.">
        <title>Mediterranean grassland soil C-N compound turnover is dependent on rainfall and depth, and is mediated by genomically divergent microorganisms.</title>
        <authorList>
            <person name="Diamond S."/>
            <person name="Andeer P.F."/>
            <person name="Li Z."/>
            <person name="Crits-Christoph A."/>
            <person name="Burstein D."/>
            <person name="Anantharaman K."/>
            <person name="Lane K.R."/>
            <person name="Thomas B.C."/>
            <person name="Pan C."/>
            <person name="Northen T.R."/>
            <person name="Banfield J.F."/>
        </authorList>
    </citation>
    <scope>NUCLEOTIDE SEQUENCE [LARGE SCALE GENOMIC DNA]</scope>
    <source>
        <strain evidence="2">NP_7</strain>
    </source>
</reference>
<dbReference type="SUPFAM" id="SSF64376">
    <property type="entry name" value="YlxR-like"/>
    <property type="match status" value="1"/>
</dbReference>
<accession>A0A537JEE0</accession>
<organism evidence="2 3">
    <name type="scientific">Candidatus Segetimicrobium genomatis</name>
    <dbReference type="NCBI Taxonomy" id="2569760"/>
    <lineage>
        <taxon>Bacteria</taxon>
        <taxon>Bacillati</taxon>
        <taxon>Candidatus Sysuimicrobiota</taxon>
        <taxon>Candidatus Sysuimicrobiia</taxon>
        <taxon>Candidatus Sysuimicrobiales</taxon>
        <taxon>Candidatus Segetimicrobiaceae</taxon>
        <taxon>Candidatus Segetimicrobium</taxon>
    </lineage>
</organism>
<dbReference type="PANTHER" id="PTHR34215:SF1">
    <property type="entry name" value="YLXR DOMAIN-CONTAINING PROTEIN"/>
    <property type="match status" value="1"/>
</dbReference>
<evidence type="ECO:0000313" key="2">
    <source>
        <dbReference type="EMBL" id="TMI81476.1"/>
    </source>
</evidence>